<accession>A0A841CCZ6</accession>
<protein>
    <submittedName>
        <fullName evidence="1">GGDEF domain-containing protein</fullName>
    </submittedName>
</protein>
<sequence length="296" mass="31144">MSAGDVPYAEPQVEGGIRVGVREVAAGEAGNPAAARRPGAEQAVRGLRSRWRTATTAAGWPFPADWPSNEVDEVCAAVLDTADPAPALHRLGAARAEAGATLAETLLDLAALHAVMAEPPGSTGIVSPNIDATPAWMLRATALGWGEVMSEQAANCAADNPLTGLATGAYLRTRLREVYAEARTAGRQDHVLVLVALDLSRTSGWSRVVAMTLLADALREVFDAGQTIASIGPSVAAVLLRRDDRLHRAVTNLRLLTTHRLAVDPHVAPTGPAEVWLEELPATYEQAAELIADLGR</sequence>
<evidence type="ECO:0000313" key="2">
    <source>
        <dbReference type="Proteomes" id="UP000547510"/>
    </source>
</evidence>
<comment type="caution">
    <text evidence="1">The sequence shown here is derived from an EMBL/GenBank/DDBJ whole genome shotgun (WGS) entry which is preliminary data.</text>
</comment>
<dbReference type="EMBL" id="JACHJN010000002">
    <property type="protein sequence ID" value="MBB5955121.1"/>
    <property type="molecule type" value="Genomic_DNA"/>
</dbReference>
<dbReference type="Proteomes" id="UP000547510">
    <property type="component" value="Unassembled WGS sequence"/>
</dbReference>
<name>A0A841CCZ6_9PSEU</name>
<dbReference type="AlphaFoldDB" id="A0A841CCZ6"/>
<proteinExistence type="predicted"/>
<keyword evidence="2" id="KW-1185">Reference proteome</keyword>
<dbReference type="RefSeq" id="WP_246440012.1">
    <property type="nucleotide sequence ID" value="NZ_JACHJN010000002.1"/>
</dbReference>
<gene>
    <name evidence="1" type="ORF">FHS29_001691</name>
</gene>
<organism evidence="1 2">
    <name type="scientific">Saccharothrix tamanrassetensis</name>
    <dbReference type="NCBI Taxonomy" id="1051531"/>
    <lineage>
        <taxon>Bacteria</taxon>
        <taxon>Bacillati</taxon>
        <taxon>Actinomycetota</taxon>
        <taxon>Actinomycetes</taxon>
        <taxon>Pseudonocardiales</taxon>
        <taxon>Pseudonocardiaceae</taxon>
        <taxon>Saccharothrix</taxon>
    </lineage>
</organism>
<evidence type="ECO:0000313" key="1">
    <source>
        <dbReference type="EMBL" id="MBB5955121.1"/>
    </source>
</evidence>
<reference evidence="1 2" key="1">
    <citation type="submission" date="2020-08" db="EMBL/GenBank/DDBJ databases">
        <title>Genomic Encyclopedia of Type Strains, Phase III (KMG-III): the genomes of soil and plant-associated and newly described type strains.</title>
        <authorList>
            <person name="Whitman W."/>
        </authorList>
    </citation>
    <scope>NUCLEOTIDE SEQUENCE [LARGE SCALE GENOMIC DNA]</scope>
    <source>
        <strain evidence="1 2">CECT 8640</strain>
    </source>
</reference>